<proteinExistence type="predicted"/>
<dbReference type="Pfam" id="PF01471">
    <property type="entry name" value="PG_binding_1"/>
    <property type="match status" value="1"/>
</dbReference>
<evidence type="ECO:0000313" key="3">
    <source>
        <dbReference type="Proteomes" id="UP000635142"/>
    </source>
</evidence>
<name>A0A927D135_9RHOB</name>
<reference evidence="2" key="1">
    <citation type="submission" date="2020-08" db="EMBL/GenBank/DDBJ databases">
        <title>Sulfitobacter aestuariivivens sp. nov., isolated from a tidal flat.</title>
        <authorList>
            <person name="Park S."/>
            <person name="Yoon J.-H."/>
        </authorList>
    </citation>
    <scope>NUCLEOTIDE SEQUENCE</scope>
    <source>
        <strain evidence="2">TSTF-M16</strain>
    </source>
</reference>
<dbReference type="InterPro" id="IPR036366">
    <property type="entry name" value="PGBDSf"/>
</dbReference>
<dbReference type="Proteomes" id="UP000635142">
    <property type="component" value="Unassembled WGS sequence"/>
</dbReference>
<sequence length="179" mass="18991">MNSKRYAASLIITLAVVLTGCDPVSDPVAPTRKEPGVMAATRDGPPGAAEGTCWGRTVSPAVVQTVVKQVQVKPAQVNPDGTVAAPPKYRTEERQEIVTPRVDNWFETPCGNVLTPEFYASLQRALAARGYYGGTATGVFDPPTRAAMRNYQRENGGPDSPVLALATARLLGLVAVPRS</sequence>
<dbReference type="AlphaFoldDB" id="A0A927D135"/>
<comment type="caution">
    <text evidence="2">The sequence shown here is derived from an EMBL/GenBank/DDBJ whole genome shotgun (WGS) entry which is preliminary data.</text>
</comment>
<organism evidence="2 3">
    <name type="scientific">Sulfitobacter aestuariivivens</name>
    <dbReference type="NCBI Taxonomy" id="2766981"/>
    <lineage>
        <taxon>Bacteria</taxon>
        <taxon>Pseudomonadati</taxon>
        <taxon>Pseudomonadota</taxon>
        <taxon>Alphaproteobacteria</taxon>
        <taxon>Rhodobacterales</taxon>
        <taxon>Roseobacteraceae</taxon>
        <taxon>Sulfitobacter</taxon>
    </lineage>
</organism>
<dbReference type="SUPFAM" id="SSF47090">
    <property type="entry name" value="PGBD-like"/>
    <property type="match status" value="1"/>
</dbReference>
<accession>A0A927D135</accession>
<keyword evidence="3" id="KW-1185">Reference proteome</keyword>
<dbReference type="Gene3D" id="1.10.101.10">
    <property type="entry name" value="PGBD-like superfamily/PGBD"/>
    <property type="match status" value="1"/>
</dbReference>
<protein>
    <submittedName>
        <fullName evidence="2">Peptidoglycan-binding protein</fullName>
    </submittedName>
</protein>
<gene>
    <name evidence="2" type="ORF">H9Q16_00945</name>
</gene>
<evidence type="ECO:0000259" key="1">
    <source>
        <dbReference type="Pfam" id="PF01471"/>
    </source>
</evidence>
<dbReference type="InterPro" id="IPR002477">
    <property type="entry name" value="Peptidoglycan-bd-like"/>
</dbReference>
<dbReference type="PROSITE" id="PS51257">
    <property type="entry name" value="PROKAR_LIPOPROTEIN"/>
    <property type="match status" value="1"/>
</dbReference>
<dbReference type="EMBL" id="JACTAG010000001">
    <property type="protein sequence ID" value="MBD3662481.1"/>
    <property type="molecule type" value="Genomic_DNA"/>
</dbReference>
<evidence type="ECO:0000313" key="2">
    <source>
        <dbReference type="EMBL" id="MBD3662481.1"/>
    </source>
</evidence>
<dbReference type="InterPro" id="IPR036365">
    <property type="entry name" value="PGBD-like_sf"/>
</dbReference>
<feature type="domain" description="Peptidoglycan binding-like" evidence="1">
    <location>
        <begin position="121"/>
        <end position="158"/>
    </location>
</feature>